<evidence type="ECO:0000313" key="2">
    <source>
        <dbReference type="EMBL" id="VDD96822.1"/>
    </source>
</evidence>
<feature type="chain" id="PRO_5043123096" evidence="1">
    <location>
        <begin position="24"/>
        <end position="83"/>
    </location>
</feature>
<proteinExistence type="predicted"/>
<dbReference type="Proteomes" id="UP000274131">
    <property type="component" value="Unassembled WGS sequence"/>
</dbReference>
<keyword evidence="3" id="KW-1185">Reference proteome</keyword>
<accession>A0A0N4VN27</accession>
<protein>
    <submittedName>
        <fullName evidence="2 4">Uncharacterized protein</fullName>
    </submittedName>
</protein>
<evidence type="ECO:0000313" key="4">
    <source>
        <dbReference type="WBParaSite" id="EVEC_0001237301-mRNA-1"/>
    </source>
</evidence>
<evidence type="ECO:0000256" key="1">
    <source>
        <dbReference type="SAM" id="SignalP"/>
    </source>
</evidence>
<organism evidence="4">
    <name type="scientific">Enterobius vermicularis</name>
    <name type="common">Human pinworm</name>
    <dbReference type="NCBI Taxonomy" id="51028"/>
    <lineage>
        <taxon>Eukaryota</taxon>
        <taxon>Metazoa</taxon>
        <taxon>Ecdysozoa</taxon>
        <taxon>Nematoda</taxon>
        <taxon>Chromadorea</taxon>
        <taxon>Rhabditida</taxon>
        <taxon>Spirurina</taxon>
        <taxon>Oxyuridomorpha</taxon>
        <taxon>Oxyuroidea</taxon>
        <taxon>Oxyuridae</taxon>
        <taxon>Enterobius</taxon>
    </lineage>
</organism>
<reference evidence="2 3" key="2">
    <citation type="submission" date="2018-10" db="EMBL/GenBank/DDBJ databases">
        <authorList>
            <consortium name="Pathogen Informatics"/>
        </authorList>
    </citation>
    <scope>NUCLEOTIDE SEQUENCE [LARGE SCALE GENOMIC DNA]</scope>
</reference>
<gene>
    <name evidence="2" type="ORF">EVEC_LOCUS11573</name>
</gene>
<evidence type="ECO:0000313" key="3">
    <source>
        <dbReference type="Proteomes" id="UP000274131"/>
    </source>
</evidence>
<dbReference type="AlphaFoldDB" id="A0A0N4VN27"/>
<feature type="signal peptide" evidence="1">
    <location>
        <begin position="1"/>
        <end position="23"/>
    </location>
</feature>
<name>A0A0N4VN27_ENTVE</name>
<keyword evidence="1" id="KW-0732">Signal</keyword>
<dbReference type="EMBL" id="UXUI01012323">
    <property type="protein sequence ID" value="VDD96822.1"/>
    <property type="molecule type" value="Genomic_DNA"/>
</dbReference>
<dbReference type="WBParaSite" id="EVEC_0001237301-mRNA-1">
    <property type="protein sequence ID" value="EVEC_0001237301-mRNA-1"/>
    <property type="gene ID" value="EVEC_0001237301"/>
</dbReference>
<reference evidence="4" key="1">
    <citation type="submission" date="2017-02" db="UniProtKB">
        <authorList>
            <consortium name="WormBaseParasite"/>
        </authorList>
    </citation>
    <scope>IDENTIFICATION</scope>
</reference>
<sequence length="83" mass="9547">MSSILAPVLLVLNLLVLASNASAFHRLQMDQRSYQLEPERTLYLDDSRAGYLMERNGRALMEPKDETLYKIKNVADLPMFRFG</sequence>